<feature type="site" description="mRNA cap binding" evidence="12">
    <location>
        <position position="130"/>
    </location>
</feature>
<sequence>MEEASTSVRVPVKHKLEDEGEDEEVVNKRAKEIELPDDKFSSHVADHYNKIENTGLKLREQSKIFYLRNFNNWIKGCLIDVYLHKTDRVQNVLDLCCGKGGDLLKWIVARIRHLVCADIAWKCIEQCESRYRDFCNRNQRIFTCEFITADCSRARLKEKYRDPEIQFDLVSCQFSFHYCFESLPQAERMLQNATECLKLGGYFIGTIPCANEIVKRIKKSGSKLLKSKMFSIEMYSEEPYPLFGAKYDFHLDSVVQCPEFLVHFPTFVRLAEKYGLVLDHRSSFAEFYEKYSRDEKKRFILKKMCALEQFSLRDEDKISSYEYEYAEKCCREKDYNGIVGTLSKSEWEAISLYQVFAFKKVRNYQFDENGVKLT</sequence>
<feature type="binding site" evidence="12">
    <location>
        <begin position="71"/>
        <end position="72"/>
    </location>
    <ligand>
        <name>mRNA</name>
        <dbReference type="ChEBI" id="CHEBI:33699"/>
    </ligand>
</feature>
<evidence type="ECO:0000256" key="7">
    <source>
        <dbReference type="ARBA" id="ARBA00023042"/>
    </source>
</evidence>
<keyword evidence="4 10" id="KW-0808">Transferase</keyword>
<evidence type="ECO:0000256" key="4">
    <source>
        <dbReference type="ARBA" id="ARBA00022679"/>
    </source>
</evidence>
<dbReference type="AlphaFoldDB" id="A0AAW2HV16"/>
<evidence type="ECO:0000313" key="15">
    <source>
        <dbReference type="EMBL" id="KAL0273433.1"/>
    </source>
</evidence>
<comment type="caution">
    <text evidence="15">The sequence shown here is derived from an EMBL/GenBank/DDBJ whole genome shotgun (WGS) entry which is preliminary data.</text>
</comment>
<comment type="subcellular location">
    <subcellularLocation>
        <location evidence="1 10">Nucleus</location>
    </subcellularLocation>
</comment>
<feature type="site" description="mRNA cap binding" evidence="12">
    <location>
        <position position="353"/>
    </location>
</feature>
<feature type="binding site" evidence="11">
    <location>
        <position position="118"/>
    </location>
    <ligand>
        <name>S-adenosyl-L-methionine</name>
        <dbReference type="ChEBI" id="CHEBI:59789"/>
    </ligand>
</feature>
<evidence type="ECO:0000256" key="5">
    <source>
        <dbReference type="ARBA" id="ARBA00022691"/>
    </source>
</evidence>
<evidence type="ECO:0000256" key="9">
    <source>
        <dbReference type="ARBA" id="ARBA00044712"/>
    </source>
</evidence>
<evidence type="ECO:0000256" key="10">
    <source>
        <dbReference type="PIRNR" id="PIRNR028762"/>
    </source>
</evidence>
<gene>
    <name evidence="15" type="ORF">PYX00_006095</name>
</gene>
<feature type="site" description="mRNA cap binding" evidence="12">
    <location>
        <position position="259"/>
    </location>
</feature>
<reference evidence="15" key="1">
    <citation type="journal article" date="2024" name="Gigascience">
        <title>Chromosome-level genome of the poultry shaft louse Menopon gallinae provides insight into the host-switching and adaptive evolution of parasitic lice.</title>
        <authorList>
            <person name="Xu Y."/>
            <person name="Ma L."/>
            <person name="Liu S."/>
            <person name="Liang Y."/>
            <person name="Liu Q."/>
            <person name="He Z."/>
            <person name="Tian L."/>
            <person name="Duan Y."/>
            <person name="Cai W."/>
            <person name="Li H."/>
            <person name="Song F."/>
        </authorList>
    </citation>
    <scope>NUCLEOTIDE SEQUENCE</scope>
    <source>
        <strain evidence="15">Cailab_2023a</strain>
    </source>
</reference>
<evidence type="ECO:0000256" key="13">
    <source>
        <dbReference type="SAM" id="MobiDB-lite"/>
    </source>
</evidence>
<name>A0AAW2HV16_9NEOP</name>
<dbReference type="PANTHER" id="PTHR12189:SF2">
    <property type="entry name" value="MRNA CAP GUANINE-N7 METHYLTRANSFERASE"/>
    <property type="match status" value="1"/>
</dbReference>
<dbReference type="InterPro" id="IPR029063">
    <property type="entry name" value="SAM-dependent_MTases_sf"/>
</dbReference>
<feature type="binding site" evidence="11">
    <location>
        <position position="96"/>
    </location>
    <ligand>
        <name>S-adenosyl-L-methionine</name>
        <dbReference type="ChEBI" id="CHEBI:59789"/>
    </ligand>
</feature>
<keyword evidence="2 10" id="KW-0489">Methyltransferase</keyword>
<keyword evidence="8 10" id="KW-0539">Nucleus</keyword>
<dbReference type="InterPro" id="IPR039753">
    <property type="entry name" value="RG7MT1"/>
</dbReference>
<comment type="catalytic activity">
    <reaction evidence="9">
        <text>a 5'-end (5'-triphosphoguanosine)-ribonucleoside in mRNA + S-adenosyl-L-methionine = a 5'-end (N(7)-methyl 5'-triphosphoguanosine)-ribonucleoside in mRNA + S-adenosyl-L-homocysteine</text>
        <dbReference type="Rhea" id="RHEA:67008"/>
        <dbReference type="Rhea" id="RHEA-COMP:17166"/>
        <dbReference type="Rhea" id="RHEA-COMP:17167"/>
        <dbReference type="ChEBI" id="CHEBI:57856"/>
        <dbReference type="ChEBI" id="CHEBI:59789"/>
        <dbReference type="ChEBI" id="CHEBI:156461"/>
        <dbReference type="ChEBI" id="CHEBI:167617"/>
        <dbReference type="EC" id="2.1.1.56"/>
    </reaction>
</comment>
<dbReference type="PROSITE" id="PS51562">
    <property type="entry name" value="RNA_CAP0_MT"/>
    <property type="match status" value="1"/>
</dbReference>
<dbReference type="InterPro" id="IPR004971">
    <property type="entry name" value="mRNA_G-N7_MeTrfase_dom"/>
</dbReference>
<dbReference type="InterPro" id="IPR016899">
    <property type="entry name" value="mRNA_G-N7_MeTrfase_euk"/>
</dbReference>
<evidence type="ECO:0000256" key="6">
    <source>
        <dbReference type="ARBA" id="ARBA00022884"/>
    </source>
</evidence>
<feature type="region of interest" description="Disordered" evidence="13">
    <location>
        <begin position="1"/>
        <end position="21"/>
    </location>
</feature>
<evidence type="ECO:0000256" key="8">
    <source>
        <dbReference type="ARBA" id="ARBA00023242"/>
    </source>
</evidence>
<organism evidence="15">
    <name type="scientific">Menopon gallinae</name>
    <name type="common">poultry shaft louse</name>
    <dbReference type="NCBI Taxonomy" id="328185"/>
    <lineage>
        <taxon>Eukaryota</taxon>
        <taxon>Metazoa</taxon>
        <taxon>Ecdysozoa</taxon>
        <taxon>Arthropoda</taxon>
        <taxon>Hexapoda</taxon>
        <taxon>Insecta</taxon>
        <taxon>Pterygota</taxon>
        <taxon>Neoptera</taxon>
        <taxon>Paraneoptera</taxon>
        <taxon>Psocodea</taxon>
        <taxon>Troctomorpha</taxon>
        <taxon>Phthiraptera</taxon>
        <taxon>Amblycera</taxon>
        <taxon>Menoponidae</taxon>
        <taxon>Menopon</taxon>
    </lineage>
</organism>
<feature type="site" description="mRNA cap binding" evidence="12">
    <location>
        <position position="99"/>
    </location>
</feature>
<feature type="site" description="mRNA cap binding" evidence="12">
    <location>
        <position position="105"/>
    </location>
</feature>
<protein>
    <recommendedName>
        <fullName evidence="10">mRNA cap guanine-N(7) methyltransferase</fullName>
        <ecNumber evidence="10">2.1.1.56</ecNumber>
    </recommendedName>
    <alternativeName>
        <fullName evidence="10">mRNA (guanine-N(7))-methyltransferase</fullName>
    </alternativeName>
    <alternativeName>
        <fullName evidence="10">mRNA cap methyltransferase</fullName>
    </alternativeName>
</protein>
<dbReference type="PIRSF" id="PIRSF028762">
    <property type="entry name" value="ABD1"/>
    <property type="match status" value="1"/>
</dbReference>
<dbReference type="Pfam" id="PF03291">
    <property type="entry name" value="mRNA_G-N7_MeTrfase"/>
    <property type="match status" value="1"/>
</dbReference>
<keyword evidence="5 10" id="KW-0949">S-adenosyl-L-methionine</keyword>
<keyword evidence="7 10" id="KW-0506">mRNA capping</keyword>
<feature type="binding site" evidence="11">
    <location>
        <position position="75"/>
    </location>
    <ligand>
        <name>S-adenosyl-L-methionine</name>
        <dbReference type="ChEBI" id="CHEBI:59789"/>
    </ligand>
</feature>
<dbReference type="PANTHER" id="PTHR12189">
    <property type="entry name" value="MRNA GUANINE-7- METHYLTRANSFERASE"/>
    <property type="match status" value="1"/>
</dbReference>
<accession>A0AAW2HV16</accession>
<dbReference type="EC" id="2.1.1.56" evidence="10"/>
<feature type="site" description="mRNA cap binding" evidence="12">
    <location>
        <position position="177"/>
    </location>
</feature>
<evidence type="ECO:0000256" key="12">
    <source>
        <dbReference type="PIRSR" id="PIRSR028762-2"/>
    </source>
</evidence>
<evidence type="ECO:0000259" key="14">
    <source>
        <dbReference type="PROSITE" id="PS51562"/>
    </source>
</evidence>
<feature type="binding site" evidence="11">
    <location>
        <position position="150"/>
    </location>
    <ligand>
        <name>S-adenosyl-L-methionine</name>
        <dbReference type="ChEBI" id="CHEBI:59789"/>
    </ligand>
</feature>
<feature type="domain" description="MRNA cap 0 methyltransferase" evidence="14">
    <location>
        <begin position="62"/>
        <end position="361"/>
    </location>
</feature>
<dbReference type="GO" id="GO:0004482">
    <property type="term" value="F:mRNA 5'-cap (guanine-N7-)-methyltransferase activity"/>
    <property type="evidence" value="ECO:0007669"/>
    <property type="project" value="UniProtKB-EC"/>
</dbReference>
<comment type="similarity">
    <text evidence="10">Belongs to the class I-like SAM-binding methyltransferase superfamily. mRNA cap 0 methyltransferase family.</text>
</comment>
<dbReference type="Gene3D" id="3.40.50.150">
    <property type="entry name" value="Vaccinia Virus protein VP39"/>
    <property type="match status" value="1"/>
</dbReference>
<dbReference type="EMBL" id="JARGDH010000003">
    <property type="protein sequence ID" value="KAL0273433.1"/>
    <property type="molecule type" value="Genomic_DNA"/>
</dbReference>
<dbReference type="GO" id="GO:0005634">
    <property type="term" value="C:nucleus"/>
    <property type="evidence" value="ECO:0007669"/>
    <property type="project" value="UniProtKB-SubCell"/>
</dbReference>
<dbReference type="CDD" id="cd02440">
    <property type="entry name" value="AdoMet_MTases"/>
    <property type="match status" value="1"/>
</dbReference>
<evidence type="ECO:0000256" key="11">
    <source>
        <dbReference type="PIRSR" id="PIRSR028762-1"/>
    </source>
</evidence>
<evidence type="ECO:0000256" key="3">
    <source>
        <dbReference type="ARBA" id="ARBA00022664"/>
    </source>
</evidence>
<keyword evidence="6 10" id="KW-0694">RNA-binding</keyword>
<feature type="binding site" evidence="11">
    <location>
        <position position="173"/>
    </location>
    <ligand>
        <name>S-adenosyl-L-methionine</name>
        <dbReference type="ChEBI" id="CHEBI:59789"/>
    </ligand>
</feature>
<feature type="binding site" evidence="11">
    <location>
        <position position="178"/>
    </location>
    <ligand>
        <name>S-adenosyl-L-methionine</name>
        <dbReference type="ChEBI" id="CHEBI:59789"/>
    </ligand>
</feature>
<evidence type="ECO:0000256" key="2">
    <source>
        <dbReference type="ARBA" id="ARBA00022603"/>
    </source>
</evidence>
<evidence type="ECO:0000256" key="1">
    <source>
        <dbReference type="ARBA" id="ARBA00004123"/>
    </source>
</evidence>
<dbReference type="SUPFAM" id="SSF53335">
    <property type="entry name" value="S-adenosyl-L-methionine-dependent methyltransferases"/>
    <property type="match status" value="1"/>
</dbReference>
<keyword evidence="3 10" id="KW-0507">mRNA processing</keyword>
<proteinExistence type="inferred from homology"/>
<dbReference type="GO" id="GO:0003723">
    <property type="term" value="F:RNA binding"/>
    <property type="evidence" value="ECO:0007669"/>
    <property type="project" value="UniProtKB-KW"/>
</dbReference>